<gene>
    <name evidence="3" type="primary">LOC106747889</name>
</gene>
<dbReference type="AlphaFoldDB" id="A0A6P3XU06"/>
<dbReference type="RefSeq" id="XP_014481373.1">
    <property type="nucleotide sequence ID" value="XM_014625887.1"/>
</dbReference>
<dbReference type="GeneID" id="106747889"/>
<keyword evidence="2" id="KW-1185">Reference proteome</keyword>
<dbReference type="Proteomes" id="UP000515204">
    <property type="component" value="Unplaced"/>
</dbReference>
<accession>A0A6P3XU06</accession>
<protein>
    <submittedName>
        <fullName evidence="3">Torso-like protein</fullName>
    </submittedName>
</protein>
<keyword evidence="1" id="KW-0732">Signal</keyword>
<proteinExistence type="predicted"/>
<feature type="non-terminal residue" evidence="3">
    <location>
        <position position="217"/>
    </location>
</feature>
<organism evidence="2 3">
    <name type="scientific">Dinoponera quadriceps</name>
    <name type="common">South American ant</name>
    <dbReference type="NCBI Taxonomy" id="609295"/>
    <lineage>
        <taxon>Eukaryota</taxon>
        <taxon>Metazoa</taxon>
        <taxon>Ecdysozoa</taxon>
        <taxon>Arthropoda</taxon>
        <taxon>Hexapoda</taxon>
        <taxon>Insecta</taxon>
        <taxon>Pterygota</taxon>
        <taxon>Neoptera</taxon>
        <taxon>Endopterygota</taxon>
        <taxon>Hymenoptera</taxon>
        <taxon>Apocrita</taxon>
        <taxon>Aculeata</taxon>
        <taxon>Formicoidea</taxon>
        <taxon>Formicidae</taxon>
        <taxon>Ponerinae</taxon>
        <taxon>Ponerini</taxon>
        <taxon>Dinoponera</taxon>
    </lineage>
</organism>
<dbReference type="CTD" id="790953"/>
<dbReference type="OrthoDB" id="10060229at2759"/>
<evidence type="ECO:0000313" key="3">
    <source>
        <dbReference type="RefSeq" id="XP_014481373.1"/>
    </source>
</evidence>
<evidence type="ECO:0000313" key="2">
    <source>
        <dbReference type="Proteomes" id="UP000515204"/>
    </source>
</evidence>
<sequence length="217" mass="24680">MWSRTRLFLLTLTLVLLVGSQIGISRSQRPRLGGAVNVFSRYGYLSISMRVVPRNDTETWVFREPTLDVFKNPTPMPSKQRQQGKAGAAVFDGDFHMEFCDNIRQLLQAYFRDFTFEKLERPWHAFTASWSKAAIAKHLGINSSFITGDHCYVLVRVARFRDNQRLAGTAETLALDDSVLQQTENITVGDTASVVRFIRNFGSHYIASYITGNSLYQ</sequence>
<name>A0A6P3XU06_DINQU</name>
<evidence type="ECO:0000256" key="1">
    <source>
        <dbReference type="SAM" id="SignalP"/>
    </source>
</evidence>
<feature type="chain" id="PRO_5027715842" evidence="1">
    <location>
        <begin position="28"/>
        <end position="217"/>
    </location>
</feature>
<reference evidence="3" key="1">
    <citation type="submission" date="2025-08" db="UniProtKB">
        <authorList>
            <consortium name="RefSeq"/>
        </authorList>
    </citation>
    <scope>IDENTIFICATION</scope>
</reference>
<dbReference type="KEGG" id="dqu:106747889"/>
<feature type="signal peptide" evidence="1">
    <location>
        <begin position="1"/>
        <end position="27"/>
    </location>
</feature>